<dbReference type="InterPro" id="IPR011990">
    <property type="entry name" value="TPR-like_helical_dom_sf"/>
</dbReference>
<name>A0A1X7ANR2_9GAMM</name>
<feature type="repeat" description="TPR" evidence="3">
    <location>
        <begin position="170"/>
        <end position="203"/>
    </location>
</feature>
<dbReference type="GO" id="GO:0070062">
    <property type="term" value="C:extracellular exosome"/>
    <property type="evidence" value="ECO:0007669"/>
    <property type="project" value="TreeGrafter"/>
</dbReference>
<evidence type="ECO:0000256" key="2">
    <source>
        <dbReference type="ARBA" id="ARBA00022803"/>
    </source>
</evidence>
<organism evidence="4 5">
    <name type="scientific">Parendozoicomonas haliclonae</name>
    <dbReference type="NCBI Taxonomy" id="1960125"/>
    <lineage>
        <taxon>Bacteria</taxon>
        <taxon>Pseudomonadati</taxon>
        <taxon>Pseudomonadota</taxon>
        <taxon>Gammaproteobacteria</taxon>
        <taxon>Oceanospirillales</taxon>
        <taxon>Endozoicomonadaceae</taxon>
        <taxon>Parendozoicomonas</taxon>
    </lineage>
</organism>
<dbReference type="Pfam" id="PF13432">
    <property type="entry name" value="TPR_16"/>
    <property type="match status" value="2"/>
</dbReference>
<dbReference type="Gene3D" id="1.25.40.10">
    <property type="entry name" value="Tetratricopeptide repeat domain"/>
    <property type="match status" value="2"/>
</dbReference>
<evidence type="ECO:0000256" key="3">
    <source>
        <dbReference type="PROSITE-ProRule" id="PRU00339"/>
    </source>
</evidence>
<dbReference type="PANTHER" id="PTHR44314:SF1">
    <property type="entry name" value="CILIA- AND FLAGELLA-ASSOCIATED PROTEIN 70"/>
    <property type="match status" value="1"/>
</dbReference>
<dbReference type="PANTHER" id="PTHR44314">
    <property type="entry name" value="CILIA- AND FLAGELLA-ASSOCIATED PROTEIN 70"/>
    <property type="match status" value="1"/>
</dbReference>
<dbReference type="AlphaFoldDB" id="A0A1X7ANR2"/>
<dbReference type="PROSITE" id="PS50005">
    <property type="entry name" value="TPR"/>
    <property type="match status" value="1"/>
</dbReference>
<dbReference type="Proteomes" id="UP000196573">
    <property type="component" value="Unassembled WGS sequence"/>
</dbReference>
<dbReference type="EMBL" id="FWPT01000009">
    <property type="protein sequence ID" value="SMA49926.1"/>
    <property type="molecule type" value="Genomic_DNA"/>
</dbReference>
<protein>
    <submittedName>
        <fullName evidence="4">Tetratricopeptide repeat protein</fullName>
    </submittedName>
</protein>
<dbReference type="RefSeq" id="WP_087112371.1">
    <property type="nucleotide sequence ID" value="NZ_CBCSCN010000011.1"/>
</dbReference>
<dbReference type="SMART" id="SM00028">
    <property type="entry name" value="TPR"/>
    <property type="match status" value="4"/>
</dbReference>
<dbReference type="InterPro" id="IPR019734">
    <property type="entry name" value="TPR_rpt"/>
</dbReference>
<sequence>MPPESAFRKKTYRLRAAILSLAVPALLTTVIPYPVQAQAPAAKTEVRQTPAIRNKVYEHLSAAQLAAENSQYAEALATLDALLARSGKKALNSYERANTYNLYAFVHYAQDQPEKALTAYQNVVQQANIPLALEASTRYTIAQLLMSMDRWQQGIDELNRWFQLTDTASASAHVLRGQAYYQVQNYPNARQDLETAIRLYKQKGKQPKEHWLSLLRYLYQEQGLIPETIATLEELLTLYPKKDYWLQLSYIYGETGNEKKQLAALESVYVQGLLERESELVNLAYLYLNADTPAKSATLLESALQSQRVQPTSRNLELLASAWQQAREIDKALPYMIQAAEKSETGELWVRVGNLYLDKEQFKDAIAALNKGLNRGRVKRSDNANLALGIAYFQTQAFDKARKAFLQAHKDKRSQKAASQWLAFMDKEMARLQALTL</sequence>
<dbReference type="InterPro" id="IPR052628">
    <property type="entry name" value="CFAP70"/>
</dbReference>
<accession>A0A1X7ANR2</accession>
<dbReference type="OrthoDB" id="6397696at2"/>
<evidence type="ECO:0000256" key="1">
    <source>
        <dbReference type="ARBA" id="ARBA00022737"/>
    </source>
</evidence>
<keyword evidence="1" id="KW-0677">Repeat</keyword>
<evidence type="ECO:0000313" key="4">
    <source>
        <dbReference type="EMBL" id="SMA49926.1"/>
    </source>
</evidence>
<dbReference type="SUPFAM" id="SSF48452">
    <property type="entry name" value="TPR-like"/>
    <property type="match status" value="2"/>
</dbReference>
<gene>
    <name evidence="4" type="ORF">EHSB41UT_03717</name>
</gene>
<reference evidence="4 5" key="1">
    <citation type="submission" date="2017-03" db="EMBL/GenBank/DDBJ databases">
        <authorList>
            <person name="Afonso C.L."/>
            <person name="Miller P.J."/>
            <person name="Scott M.A."/>
            <person name="Spackman E."/>
            <person name="Goraichik I."/>
            <person name="Dimitrov K.M."/>
            <person name="Suarez D.L."/>
            <person name="Swayne D.E."/>
        </authorList>
    </citation>
    <scope>NUCLEOTIDE SEQUENCE [LARGE SCALE GENOMIC DNA]</scope>
    <source>
        <strain evidence="4">SB41UT1</strain>
    </source>
</reference>
<keyword evidence="2 3" id="KW-0802">TPR repeat</keyword>
<keyword evidence="5" id="KW-1185">Reference proteome</keyword>
<evidence type="ECO:0000313" key="5">
    <source>
        <dbReference type="Proteomes" id="UP000196573"/>
    </source>
</evidence>
<proteinExistence type="predicted"/>